<proteinExistence type="predicted"/>
<evidence type="ECO:0008006" key="4">
    <source>
        <dbReference type="Google" id="ProtNLM"/>
    </source>
</evidence>
<feature type="transmembrane region" description="Helical" evidence="1">
    <location>
        <begin position="7"/>
        <end position="26"/>
    </location>
</feature>
<feature type="transmembrane region" description="Helical" evidence="1">
    <location>
        <begin position="106"/>
        <end position="129"/>
    </location>
</feature>
<keyword evidence="3" id="KW-1185">Reference proteome</keyword>
<keyword evidence="1" id="KW-1133">Transmembrane helix</keyword>
<organism evidence="2 3">
    <name type="scientific">Rhodococcus gannanensis</name>
    <dbReference type="NCBI Taxonomy" id="1960308"/>
    <lineage>
        <taxon>Bacteria</taxon>
        <taxon>Bacillati</taxon>
        <taxon>Actinomycetota</taxon>
        <taxon>Actinomycetes</taxon>
        <taxon>Mycobacteriales</taxon>
        <taxon>Nocardiaceae</taxon>
        <taxon>Rhodococcus</taxon>
    </lineage>
</organism>
<evidence type="ECO:0000256" key="1">
    <source>
        <dbReference type="SAM" id="Phobius"/>
    </source>
</evidence>
<feature type="transmembrane region" description="Helical" evidence="1">
    <location>
        <begin position="38"/>
        <end position="56"/>
    </location>
</feature>
<feature type="transmembrane region" description="Helical" evidence="1">
    <location>
        <begin position="68"/>
        <end position="86"/>
    </location>
</feature>
<protein>
    <recommendedName>
        <fullName evidence="4">Integral membrane protein</fullName>
    </recommendedName>
</protein>
<keyword evidence="1" id="KW-0472">Membrane</keyword>
<dbReference type="RefSeq" id="WP_378487287.1">
    <property type="nucleotide sequence ID" value="NZ_JBHUFB010000020.1"/>
</dbReference>
<accession>A0ABW4PAR9</accession>
<name>A0ABW4PAR9_9NOCA</name>
<dbReference type="EMBL" id="JBHUFB010000020">
    <property type="protein sequence ID" value="MFD1814819.1"/>
    <property type="molecule type" value="Genomic_DNA"/>
</dbReference>
<evidence type="ECO:0000313" key="2">
    <source>
        <dbReference type="EMBL" id="MFD1814819.1"/>
    </source>
</evidence>
<comment type="caution">
    <text evidence="2">The sequence shown here is derived from an EMBL/GenBank/DDBJ whole genome shotgun (WGS) entry which is preliminary data.</text>
</comment>
<gene>
    <name evidence="2" type="ORF">ACFSJG_21585</name>
</gene>
<reference evidence="3" key="1">
    <citation type="journal article" date="2019" name="Int. J. Syst. Evol. Microbiol.">
        <title>The Global Catalogue of Microorganisms (GCM) 10K type strain sequencing project: providing services to taxonomists for standard genome sequencing and annotation.</title>
        <authorList>
            <consortium name="The Broad Institute Genomics Platform"/>
            <consortium name="The Broad Institute Genome Sequencing Center for Infectious Disease"/>
            <person name="Wu L."/>
            <person name="Ma J."/>
        </authorList>
    </citation>
    <scope>NUCLEOTIDE SEQUENCE [LARGE SCALE GENOMIC DNA]</scope>
    <source>
        <strain evidence="3">DT72</strain>
    </source>
</reference>
<evidence type="ECO:0000313" key="3">
    <source>
        <dbReference type="Proteomes" id="UP001597286"/>
    </source>
</evidence>
<sequence length="130" mass="13210">MTAAIDIFLILHFIGLAAIIGTYMTVAMRGVPQVLPGMMHGAFLQLVSGLALVGLNEANDADLNHTKVGVKLVIAIVITVLAVIGVRKVKEENEGTSGGAGALATASSTATLAHAIGALAIANVIIAVVW</sequence>
<keyword evidence="1" id="KW-0812">Transmembrane</keyword>
<dbReference type="Proteomes" id="UP001597286">
    <property type="component" value="Unassembled WGS sequence"/>
</dbReference>